<sequence length="84" mass="8934">MQIGSGAIVNRSISDNAAPPQYSKFNEVSAGTTRAHVVKEIEKPVGRVCGAPRYRPRRSAAAVSDSVACVSALLTARLSIRRPL</sequence>
<feature type="non-terminal residue" evidence="2">
    <location>
        <position position="1"/>
    </location>
</feature>
<evidence type="ECO:0000256" key="1">
    <source>
        <dbReference type="SAM" id="MobiDB-lite"/>
    </source>
</evidence>
<name>A0ABN8ICL7_9NEOP</name>
<accession>A0ABN8ICL7</accession>
<keyword evidence="3" id="KW-1185">Reference proteome</keyword>
<evidence type="ECO:0000313" key="2">
    <source>
        <dbReference type="EMBL" id="CAH2050466.1"/>
    </source>
</evidence>
<proteinExistence type="predicted"/>
<organism evidence="2 3">
    <name type="scientific">Iphiclides podalirius</name>
    <name type="common">scarce swallowtail</name>
    <dbReference type="NCBI Taxonomy" id="110791"/>
    <lineage>
        <taxon>Eukaryota</taxon>
        <taxon>Metazoa</taxon>
        <taxon>Ecdysozoa</taxon>
        <taxon>Arthropoda</taxon>
        <taxon>Hexapoda</taxon>
        <taxon>Insecta</taxon>
        <taxon>Pterygota</taxon>
        <taxon>Neoptera</taxon>
        <taxon>Endopterygota</taxon>
        <taxon>Lepidoptera</taxon>
        <taxon>Glossata</taxon>
        <taxon>Ditrysia</taxon>
        <taxon>Papilionoidea</taxon>
        <taxon>Papilionidae</taxon>
        <taxon>Papilioninae</taxon>
        <taxon>Iphiclides</taxon>
    </lineage>
</organism>
<reference evidence="2" key="1">
    <citation type="submission" date="2022-03" db="EMBL/GenBank/DDBJ databases">
        <authorList>
            <person name="Martin H S."/>
        </authorList>
    </citation>
    <scope>NUCLEOTIDE SEQUENCE</scope>
</reference>
<feature type="region of interest" description="Disordered" evidence="1">
    <location>
        <begin position="1"/>
        <end position="22"/>
    </location>
</feature>
<evidence type="ECO:0000313" key="3">
    <source>
        <dbReference type="Proteomes" id="UP000837857"/>
    </source>
</evidence>
<protein>
    <submittedName>
        <fullName evidence="2">Uncharacterized protein</fullName>
    </submittedName>
</protein>
<dbReference type="Proteomes" id="UP000837857">
    <property type="component" value="Chromosome 2"/>
</dbReference>
<dbReference type="EMBL" id="OW152814">
    <property type="protein sequence ID" value="CAH2050466.1"/>
    <property type="molecule type" value="Genomic_DNA"/>
</dbReference>
<gene>
    <name evidence="2" type="ORF">IPOD504_LOCUS7479</name>
</gene>